<proteinExistence type="predicted"/>
<keyword evidence="1" id="KW-0472">Membrane</keyword>
<reference evidence="2 3" key="1">
    <citation type="submission" date="2024-05" db="EMBL/GenBank/DDBJ databases">
        <title>Long read based assembly of the Candida bracarensis genome reveals expanded adhesin content.</title>
        <authorList>
            <person name="Marcet-Houben M."/>
            <person name="Ksiezopolska E."/>
            <person name="Gabaldon T."/>
        </authorList>
    </citation>
    <scope>NUCLEOTIDE SEQUENCE [LARGE SCALE GENOMIC DNA]</scope>
    <source>
        <strain evidence="2 3">CBM6</strain>
    </source>
</reference>
<feature type="transmembrane region" description="Helical" evidence="1">
    <location>
        <begin position="6"/>
        <end position="24"/>
    </location>
</feature>
<evidence type="ECO:0000313" key="2">
    <source>
        <dbReference type="EMBL" id="KAL3235196.1"/>
    </source>
</evidence>
<keyword evidence="1" id="KW-0812">Transmembrane</keyword>
<accession>A0ABR4P0V5</accession>
<keyword evidence="1" id="KW-1133">Transmembrane helix</keyword>
<sequence>MAVWEVIKLLVTVVAVVIGANWVLSSFLLDFLRDWTSVALNQQANTSTVRKNNETVHYRNFLIPLGFPLTTGLGLSLGYRSRSGNVCDLWNAALEMKDGRNTVRLYSSPEERNAKGSKQFSLSHINGLVKHIMNANFWQESKRIGITTSMDTLPSFALAMAGMLRSVRKDNSPVQLLSAVPRNQIDGVDILVIDSWNAFTRLNGSESWYRLVIICGKKPLDVSEIPANVSFWEDLVKDANDDPVFEYQCPEDMSDDKRELMWVTTPWNDTNCFSQMNLVSSVSSFIKSFPMEHSLKETDSITFAGQLSQPTKTLHIWPKLFSVLLHGGSVSFISDSCLDIQSLRNTTLLVVLKDAMVKLLNESNQQKNSMIYKVQEKWANTLLSEGIFTKWAKISNSGINALRCIYVENELPNSEAISSMEISAIKKPALTAKNTTLTSVQLNEIRTTFGTRAVQEVICPYMIMGSISSTNFFDYRIFPTQVDKVLTCYGTLETNIEGKMVQVDVADNLDIAKRQGMLCIRGYNIGKPLEDKRLQKAVNLSEKAGGAEGWMPLVGVFGLFGQDGCLYLYK</sequence>
<dbReference type="Proteomes" id="UP001623330">
    <property type="component" value="Unassembled WGS sequence"/>
</dbReference>
<name>A0ABR4P0V5_9SACH</name>
<comment type="caution">
    <text evidence="2">The sequence shown here is derived from an EMBL/GenBank/DDBJ whole genome shotgun (WGS) entry which is preliminary data.</text>
</comment>
<protein>
    <submittedName>
        <fullName evidence="2">Uncharacterized protein</fullName>
    </submittedName>
</protein>
<dbReference type="EMBL" id="JBEVYD010000002">
    <property type="protein sequence ID" value="KAL3235196.1"/>
    <property type="molecule type" value="Genomic_DNA"/>
</dbReference>
<evidence type="ECO:0000313" key="3">
    <source>
        <dbReference type="Proteomes" id="UP001623330"/>
    </source>
</evidence>
<keyword evidence="3" id="KW-1185">Reference proteome</keyword>
<organism evidence="2 3">
    <name type="scientific">Nakaseomyces bracarensis</name>
    <dbReference type="NCBI Taxonomy" id="273131"/>
    <lineage>
        <taxon>Eukaryota</taxon>
        <taxon>Fungi</taxon>
        <taxon>Dikarya</taxon>
        <taxon>Ascomycota</taxon>
        <taxon>Saccharomycotina</taxon>
        <taxon>Saccharomycetes</taxon>
        <taxon>Saccharomycetales</taxon>
        <taxon>Saccharomycetaceae</taxon>
        <taxon>Nakaseomyces</taxon>
    </lineage>
</organism>
<evidence type="ECO:0000256" key="1">
    <source>
        <dbReference type="SAM" id="Phobius"/>
    </source>
</evidence>
<gene>
    <name evidence="2" type="ORF">RNJ44_02984</name>
</gene>